<reference evidence="6 7" key="1">
    <citation type="submission" date="2024-09" db="EMBL/GenBank/DDBJ databases">
        <title>The Natural Products Discovery Center: Release of the First 8490 Sequenced Strains for Exploring Actinobacteria Biosynthetic Diversity.</title>
        <authorList>
            <person name="Kalkreuter E."/>
            <person name="Kautsar S.A."/>
            <person name="Yang D."/>
            <person name="Bader C.D."/>
            <person name="Teijaro C.N."/>
            <person name="Fluegel L."/>
            <person name="Davis C.M."/>
            <person name="Simpson J.R."/>
            <person name="Lauterbach L."/>
            <person name="Steele A.D."/>
            <person name="Gui C."/>
            <person name="Meng S."/>
            <person name="Li G."/>
            <person name="Viehrig K."/>
            <person name="Ye F."/>
            <person name="Su P."/>
            <person name="Kiefer A.F."/>
            <person name="Nichols A."/>
            <person name="Cepeda A.J."/>
            <person name="Yan W."/>
            <person name="Fan B."/>
            <person name="Jiang Y."/>
            <person name="Adhikari A."/>
            <person name="Zheng C.-J."/>
            <person name="Schuster L."/>
            <person name="Cowan T.M."/>
            <person name="Smanski M.J."/>
            <person name="Chevrette M.G."/>
            <person name="De Carvalho L.P.S."/>
            <person name="Shen B."/>
        </authorList>
    </citation>
    <scope>NUCLEOTIDE SEQUENCE [LARGE SCALE GENOMIC DNA]</scope>
    <source>
        <strain evidence="6 7">NPDC056472</strain>
    </source>
</reference>
<dbReference type="Pfam" id="PF00271">
    <property type="entry name" value="Helicase_C"/>
    <property type="match status" value="1"/>
</dbReference>
<keyword evidence="7" id="KW-1185">Reference proteome</keyword>
<name>A0ABW6IVA3_STRWE</name>
<dbReference type="Gene3D" id="3.40.50.300">
    <property type="entry name" value="P-loop containing nucleotide triphosphate hydrolases"/>
    <property type="match status" value="2"/>
</dbReference>
<dbReference type="SMART" id="SM00487">
    <property type="entry name" value="DEXDc"/>
    <property type="match status" value="1"/>
</dbReference>
<feature type="domain" description="Helicase ATP-binding" evidence="4">
    <location>
        <begin position="99"/>
        <end position="311"/>
    </location>
</feature>
<comment type="caution">
    <text evidence="6">The sequence shown here is derived from an EMBL/GenBank/DDBJ whole genome shotgun (WGS) entry which is preliminary data.</text>
</comment>
<evidence type="ECO:0000259" key="4">
    <source>
        <dbReference type="PROSITE" id="PS51192"/>
    </source>
</evidence>
<keyword evidence="1" id="KW-0547">Nucleotide-binding</keyword>
<dbReference type="InterPro" id="IPR011545">
    <property type="entry name" value="DEAD/DEAH_box_helicase_dom"/>
</dbReference>
<feature type="region of interest" description="Disordered" evidence="3">
    <location>
        <begin position="520"/>
        <end position="539"/>
    </location>
</feature>
<proteinExistence type="predicted"/>
<dbReference type="InterPro" id="IPR018973">
    <property type="entry name" value="MZB"/>
</dbReference>
<evidence type="ECO:0000313" key="7">
    <source>
        <dbReference type="Proteomes" id="UP001600424"/>
    </source>
</evidence>
<keyword evidence="2" id="KW-0067">ATP-binding</keyword>
<dbReference type="PROSITE" id="PS51194">
    <property type="entry name" value="HELICASE_CTER"/>
    <property type="match status" value="1"/>
</dbReference>
<evidence type="ECO:0000256" key="2">
    <source>
        <dbReference type="ARBA" id="ARBA00022840"/>
    </source>
</evidence>
<keyword evidence="6" id="KW-0347">Helicase</keyword>
<dbReference type="EMBL" id="JBHTRV010000008">
    <property type="protein sequence ID" value="MFE5980755.1"/>
    <property type="molecule type" value="Genomic_DNA"/>
</dbReference>
<protein>
    <submittedName>
        <fullName evidence="6">DEAD/DEAH box helicase</fullName>
    </submittedName>
</protein>
<evidence type="ECO:0000313" key="6">
    <source>
        <dbReference type="EMBL" id="MFE5980755.1"/>
    </source>
</evidence>
<accession>A0ABW6IVA3</accession>
<feature type="domain" description="Helicase C-terminal" evidence="5">
    <location>
        <begin position="907"/>
        <end position="1067"/>
    </location>
</feature>
<evidence type="ECO:0000256" key="3">
    <source>
        <dbReference type="SAM" id="MobiDB-lite"/>
    </source>
</evidence>
<gene>
    <name evidence="6" type="ORF">ACFQ63_13700</name>
</gene>
<dbReference type="SUPFAM" id="SSF52540">
    <property type="entry name" value="P-loop containing nucleoside triphosphate hydrolases"/>
    <property type="match status" value="2"/>
</dbReference>
<dbReference type="PANTHER" id="PTHR47957">
    <property type="entry name" value="ATP-DEPENDENT HELICASE HRQ1"/>
    <property type="match status" value="1"/>
</dbReference>
<dbReference type="Proteomes" id="UP001600424">
    <property type="component" value="Unassembled WGS sequence"/>
</dbReference>
<dbReference type="CDD" id="cd17923">
    <property type="entry name" value="DEXHc_Hrq1-like"/>
    <property type="match status" value="1"/>
</dbReference>
<dbReference type="InterPro" id="IPR027417">
    <property type="entry name" value="P-loop_NTPase"/>
</dbReference>
<dbReference type="PANTHER" id="PTHR47957:SF3">
    <property type="entry name" value="ATP-DEPENDENT HELICASE HRQ1"/>
    <property type="match status" value="1"/>
</dbReference>
<dbReference type="GO" id="GO:0004386">
    <property type="term" value="F:helicase activity"/>
    <property type="evidence" value="ECO:0007669"/>
    <property type="project" value="UniProtKB-KW"/>
</dbReference>
<evidence type="ECO:0000259" key="5">
    <source>
        <dbReference type="PROSITE" id="PS51194"/>
    </source>
</evidence>
<dbReference type="Pfam" id="PF09369">
    <property type="entry name" value="MZB"/>
    <property type="match status" value="1"/>
</dbReference>
<dbReference type="Pfam" id="PF00270">
    <property type="entry name" value="DEAD"/>
    <property type="match status" value="1"/>
</dbReference>
<dbReference type="InterPro" id="IPR014001">
    <property type="entry name" value="Helicase_ATP-bd"/>
</dbReference>
<organism evidence="6 7">
    <name type="scientific">Streptomyces wedmorensis</name>
    <dbReference type="NCBI Taxonomy" id="43759"/>
    <lineage>
        <taxon>Bacteria</taxon>
        <taxon>Bacillati</taxon>
        <taxon>Actinomycetota</taxon>
        <taxon>Actinomycetes</taxon>
        <taxon>Kitasatosporales</taxon>
        <taxon>Streptomycetaceae</taxon>
        <taxon>Streptomyces</taxon>
    </lineage>
</organism>
<dbReference type="RefSeq" id="WP_386248895.1">
    <property type="nucleotide sequence ID" value="NZ_JBHTRV010000008.1"/>
</dbReference>
<sequence>MHSLDPLATSTMISDTYRRYLRSLLPLREPQLAEALAHAIDTSPLLTKGPLLEATPAYAPGATLNELVAEGVLDPAFRQLTGPALPADRPLYRHQEQALRKAVAGRNLVVATGTGSGKTESFLLPVLNALAAEHARGTLGPGVRALLLYPMNALANDQMKRLRRLLADTPHLTFGRYTGDTKDDPQRAADTFEQLNPGEPRLPNELLSRREMRATPPHILLTNYAMLEYLLLRPQDMDLFEGDQAGSWRFVVVDEAHVYDGARGAELAMLLRRLKDRVGQGRQIQAIATSATVGAEENPAAATAFAQALFDVPFRWDASDPAAQDLVTATRVATPDGPHWGPLPTTEYLRLATTADPEPEIVSAARMHGLPAGTTAATALAAEAGTAALRRALADGPRPVHEIARDVFPGDPVGPAAVTALIQLASQVTDTDGAPVLSARYHLFARATEGAFTCLDPAGPHLDLARHETCARCVRPSFELGACRRCGAVHLHGTFTGQGAQARLAHRKSPDSPHTWLLLDGDGSDTGADEDDETLGDSAKGGLKERRLCTRCAAVHPAATASCTAPDCGGTELRRVHQLDTHEGTPAACLACGARGHGMIRLFEAGNEASAAVLSTALYQALPPATDGPAAALPGQGRKLLFFSDSRQAAAYFAPYLEDSYTRIQHRRLITQAVRQGCPDPDEPLHIDDLVAHTIRAADRAGVFRRNDSRQAKQREVALWVMQEVLSLDDRQSLEGLGLLRIDIDREPYWQPPAALTSLGLTDDEAWLLLQEILRTLRNQGALTMPEDVDAGDEAFAPRKGPIWVRSQGSEAKRRVISWLPSAASASNRRVDYLVRILDALGHQGERRAAALDVLNRLWTDLTTGHLADWLRSENQPGIGVVRRLDHAWLRLRPVTAADSGPLYACDRCRRITAVSVRGVCPTLRCTGRLEEFKPSPETDEHLRRLYLTFDPVPLRAQEHTAQWTGEKAAEIQGEFVRGQVNALSCSTTFELGVDVGELQAVVLRNMPPSTANYVQRAGRAGRRADSAALVLTYAQRRPHDLARFAEPERMIAGEVRAPIVPVDNVRIDRRHAHSIALAAFFRAMKDERGRIWRKAGEFFLPDDTTGEIAAHTVRDWLTPVPGGVMASLRRVLPEQVQQEIGVDSGDWVAELDRLLRAAQQILDQDVSSYSERRDQAAAARKYRQAEMYEKVIRNLTQRELLGVLANRNVLPKYGFPVDTVELRIPQEGGAVSGHLELTRDLSAAVHEYAPGAEIVAGGHLWASAGVYRLPDRELVSRHYAVCAACSRYREAPGPVDPVCAACGTQSAAAQRRYVEPVYGFVAARGPQRRPGQTPPRRSWYGDVHMSTDTADLQEGVTTFASGHTTPWSAGTRGEMVVVSEGPAGAGYQICDWCGWGRPHAQAAPLRGGHPHLLKDTQCTGPLRVVSLAHRYQTDFLQIHLDPLTALTATAARLRSGLYALLEGAAAHLEISRDDIDGTVHTGTDGMPSLLLFDTTPGGAGNAVSMGKRLEPVVCAALARVESCECGPESSCYACLRNFRNERFHELLTRYEAMALLNALTGDST</sequence>
<feature type="region of interest" description="Disordered" evidence="3">
    <location>
        <begin position="176"/>
        <end position="203"/>
    </location>
</feature>
<dbReference type="InterPro" id="IPR001650">
    <property type="entry name" value="Helicase_C-like"/>
</dbReference>
<evidence type="ECO:0000256" key="1">
    <source>
        <dbReference type="ARBA" id="ARBA00022741"/>
    </source>
</evidence>
<dbReference type="PROSITE" id="PS51192">
    <property type="entry name" value="HELICASE_ATP_BIND_1"/>
    <property type="match status" value="1"/>
</dbReference>
<keyword evidence="6" id="KW-0378">Hydrolase</keyword>
<dbReference type="SMART" id="SM00490">
    <property type="entry name" value="HELICc"/>
    <property type="match status" value="1"/>
</dbReference>